<proteinExistence type="predicted"/>
<sequence length="468" mass="52624">MPEELKLQPQAANTITTAESAYLDEVKKIENPAERLKESLEGLEDYGDFDLLETMADGLENMNPESRAAKKIFLQDSEFAEQRKRLKTDLLMWLSILDSDATTASEAVDKCQEAAKAAEKNLLQNLGSVHEQTRKLEIAYRSLGEFFANSGQSKLKCLNLINVDKEDLGDPDGRVFAAVRDELNRSFDRLSLKENYSLLVSPGYLGSKQIVNMWGQMAYRNKVMLVTDYADSPTLKLLNKGLDKANLSDTDAYLANVIMACNYILGRKKSDEANDEEEDLFLPPSAAIAGRMSNTDETPISQGIAGKKYGTIDMAKGTRLDLLKSELTALIDKGVVPMTFEENRVMAFSNRSLYNGATIGLQEYPIVRVFDWIGKVFSNFFNDEAFKNWNGKLAQEIREQVIDFLEDYKGPGKLIEGYSNPKIVRNEKTKDIEIEIELKPFFAAKNFYIKLTGHNGDNGVTEWTNEIK</sequence>
<comment type="caution">
    <text evidence="1">The sequence shown here is derived from an EMBL/GenBank/DDBJ whole genome shotgun (WGS) entry which is preliminary data.</text>
</comment>
<protein>
    <submittedName>
        <fullName evidence="1">Type VI secretion system contractile sheath protein TssC</fullName>
    </submittedName>
</protein>
<accession>A0ABR8Y6Y2</accession>
<dbReference type="Proteomes" id="UP000620874">
    <property type="component" value="Unassembled WGS sequence"/>
</dbReference>
<evidence type="ECO:0000313" key="1">
    <source>
        <dbReference type="EMBL" id="MBD8039966.1"/>
    </source>
</evidence>
<name>A0ABR8Y6Y2_9BACT</name>
<gene>
    <name evidence="1" type="ORF">H9625_05810</name>
</gene>
<dbReference type="RefSeq" id="WP_087248495.1">
    <property type="nucleotide sequence ID" value="NZ_JACSPP010000012.1"/>
</dbReference>
<organism evidence="1 2">
    <name type="scientific">Phocaeicola intestinalis</name>
    <dbReference type="NCBI Taxonomy" id="2762212"/>
    <lineage>
        <taxon>Bacteria</taxon>
        <taxon>Pseudomonadati</taxon>
        <taxon>Bacteroidota</taxon>
        <taxon>Bacteroidia</taxon>
        <taxon>Bacteroidales</taxon>
        <taxon>Bacteroidaceae</taxon>
        <taxon>Phocaeicola</taxon>
    </lineage>
</organism>
<dbReference type="EMBL" id="JACSPP010000012">
    <property type="protein sequence ID" value="MBD8039966.1"/>
    <property type="molecule type" value="Genomic_DNA"/>
</dbReference>
<dbReference type="InterPro" id="IPR035576">
    <property type="entry name" value="T6SS_TssC"/>
</dbReference>
<reference evidence="1 2" key="1">
    <citation type="submission" date="2020-08" db="EMBL/GenBank/DDBJ databases">
        <title>A Genomic Blueprint of the Chicken Gut Microbiome.</title>
        <authorList>
            <person name="Gilroy R."/>
            <person name="Ravi A."/>
            <person name="Getino M."/>
            <person name="Pursley I."/>
            <person name="Horton D.L."/>
            <person name="Alikhan N.-F."/>
            <person name="Baker D."/>
            <person name="Gharbi K."/>
            <person name="Hall N."/>
            <person name="Watson M."/>
            <person name="Adriaenssens E.M."/>
            <person name="Foster-Nyarko E."/>
            <person name="Jarju S."/>
            <person name="Secka A."/>
            <person name="Antonio M."/>
            <person name="Oren A."/>
            <person name="Chaudhuri R."/>
            <person name="La Ragione R.M."/>
            <person name="Hildebrand F."/>
            <person name="Pallen M.J."/>
        </authorList>
    </citation>
    <scope>NUCLEOTIDE SEQUENCE [LARGE SCALE GENOMIC DNA]</scope>
    <source>
        <strain evidence="1 2">Sa1CVN1</strain>
    </source>
</reference>
<dbReference type="Pfam" id="PF17541">
    <property type="entry name" value="TssC"/>
    <property type="match status" value="1"/>
</dbReference>
<evidence type="ECO:0000313" key="2">
    <source>
        <dbReference type="Proteomes" id="UP000620874"/>
    </source>
</evidence>
<keyword evidence="2" id="KW-1185">Reference proteome</keyword>